<name>B7JWK4_RIPO1</name>
<dbReference type="eggNOG" id="COG3678">
    <property type="taxonomic scope" value="Bacteria"/>
</dbReference>
<dbReference type="Pfam" id="PF07813">
    <property type="entry name" value="LTXXQ"/>
    <property type="match status" value="1"/>
</dbReference>
<feature type="region of interest" description="Disordered" evidence="1">
    <location>
        <begin position="152"/>
        <end position="172"/>
    </location>
</feature>
<evidence type="ECO:0008006" key="4">
    <source>
        <dbReference type="Google" id="ProtNLM"/>
    </source>
</evidence>
<dbReference type="EMBL" id="CP001287">
    <property type="protein sequence ID" value="ACK68345.1"/>
    <property type="molecule type" value="Genomic_DNA"/>
</dbReference>
<proteinExistence type="predicted"/>
<dbReference type="Proteomes" id="UP000008204">
    <property type="component" value="Chromosome"/>
</dbReference>
<protein>
    <recommendedName>
        <fullName evidence="4">Periplasmic heavy metal sensor</fullName>
    </recommendedName>
</protein>
<evidence type="ECO:0000256" key="1">
    <source>
        <dbReference type="SAM" id="MobiDB-lite"/>
    </source>
</evidence>
<dbReference type="InterPro" id="IPR012899">
    <property type="entry name" value="LTXXQ"/>
</dbReference>
<dbReference type="CDD" id="cd09916">
    <property type="entry name" value="CpxP_like"/>
    <property type="match status" value="1"/>
</dbReference>
<gene>
    <name evidence="2" type="ordered locus">PCC8801_4423</name>
</gene>
<dbReference type="RefSeq" id="WP_015785399.1">
    <property type="nucleotide sequence ID" value="NC_011726.1"/>
</dbReference>
<dbReference type="HOGENOM" id="CLU_123310_0_0_3"/>
<dbReference type="STRING" id="41431.PCC8801_4423"/>
<evidence type="ECO:0000313" key="3">
    <source>
        <dbReference type="Proteomes" id="UP000008204"/>
    </source>
</evidence>
<reference evidence="3" key="1">
    <citation type="journal article" date="2011" name="MBio">
        <title>Novel metabolic attributes of the genus Cyanothece, comprising a group of unicellular nitrogen-fixing Cyanobacteria.</title>
        <authorList>
            <person name="Bandyopadhyay A."/>
            <person name="Elvitigala T."/>
            <person name="Welsh E."/>
            <person name="Stockel J."/>
            <person name="Liberton M."/>
            <person name="Min H."/>
            <person name="Sherman L.A."/>
            <person name="Pakrasi H.B."/>
        </authorList>
    </citation>
    <scope>NUCLEOTIDE SEQUENCE [LARGE SCALE GENOMIC DNA]</scope>
    <source>
        <strain evidence="3">PCC 8801</strain>
    </source>
</reference>
<sequence>MKCRHHILFLSLLTVPLQSSVVLSEPLSQRDCLPSNCQHQWYSQKPNEGGRRGGGNPDKLMEQLNLSNSQIQQLNTIRQKYRPQMDEMREKIDKSRQELDKMMQGNSSVTDLRKKHQEVINLDQKLHNLRFESMLEMRAVLTPEQRTQFAQLMQQRRESRRNNRGNATEASP</sequence>
<evidence type="ECO:0000313" key="2">
    <source>
        <dbReference type="EMBL" id="ACK68345.1"/>
    </source>
</evidence>
<dbReference type="Gene3D" id="1.20.120.1490">
    <property type="match status" value="1"/>
</dbReference>
<dbReference type="KEGG" id="cyp:PCC8801_4423"/>
<dbReference type="OrthoDB" id="531812at2"/>
<accession>B7JWK4</accession>
<organism evidence="2 3">
    <name type="scientific">Rippkaea orientalis (strain PCC 8801 / RF-1)</name>
    <name type="common">Cyanothece sp. (strain PCC 8801)</name>
    <dbReference type="NCBI Taxonomy" id="41431"/>
    <lineage>
        <taxon>Bacteria</taxon>
        <taxon>Bacillati</taxon>
        <taxon>Cyanobacteriota</taxon>
        <taxon>Cyanophyceae</taxon>
        <taxon>Oscillatoriophycideae</taxon>
        <taxon>Chroococcales</taxon>
        <taxon>Aphanothecaceae</taxon>
        <taxon>Rippkaea</taxon>
        <taxon>Rippkaea orientalis</taxon>
    </lineage>
</organism>
<dbReference type="AlphaFoldDB" id="B7JWK4"/>
<dbReference type="GO" id="GO:0042597">
    <property type="term" value="C:periplasmic space"/>
    <property type="evidence" value="ECO:0007669"/>
    <property type="project" value="InterPro"/>
</dbReference>
<keyword evidence="3" id="KW-1185">Reference proteome</keyword>